<dbReference type="GO" id="GO:0006508">
    <property type="term" value="P:proteolysis"/>
    <property type="evidence" value="ECO:0007669"/>
    <property type="project" value="InterPro"/>
</dbReference>
<dbReference type="EMBL" id="JARQWQ010000004">
    <property type="protein sequence ID" value="KAK2572137.1"/>
    <property type="molecule type" value="Genomic_DNA"/>
</dbReference>
<dbReference type="Pfam" id="PF00089">
    <property type="entry name" value="Trypsin"/>
    <property type="match status" value="1"/>
</dbReference>
<reference evidence="4" key="2">
    <citation type="journal article" date="2023" name="Science">
        <title>Genomic signatures of disease resistance in endangered staghorn corals.</title>
        <authorList>
            <person name="Vollmer S.V."/>
            <person name="Selwyn J.D."/>
            <person name="Despard B.A."/>
            <person name="Roesel C.L."/>
        </authorList>
    </citation>
    <scope>NUCLEOTIDE SEQUENCE</scope>
    <source>
        <strain evidence="4">K2</strain>
    </source>
</reference>
<dbReference type="InterPro" id="IPR043504">
    <property type="entry name" value="Peptidase_S1_PA_chymotrypsin"/>
</dbReference>
<dbReference type="InterPro" id="IPR001254">
    <property type="entry name" value="Trypsin_dom"/>
</dbReference>
<dbReference type="InterPro" id="IPR033116">
    <property type="entry name" value="TRYPSIN_SER"/>
</dbReference>
<keyword evidence="5" id="KW-1185">Reference proteome</keyword>
<dbReference type="Proteomes" id="UP001249851">
    <property type="component" value="Unassembled WGS sequence"/>
</dbReference>
<dbReference type="Gene3D" id="2.40.10.10">
    <property type="entry name" value="Trypsin-like serine proteases"/>
    <property type="match status" value="1"/>
</dbReference>
<accession>A0AAD9R2V6</accession>
<comment type="similarity">
    <text evidence="2">Belongs to the peptidase S1 family. CLIP subfamily.</text>
</comment>
<dbReference type="PANTHER" id="PTHR24252:SF7">
    <property type="entry name" value="HYALIN"/>
    <property type="match status" value="1"/>
</dbReference>
<organism evidence="4 5">
    <name type="scientific">Acropora cervicornis</name>
    <name type="common">Staghorn coral</name>
    <dbReference type="NCBI Taxonomy" id="6130"/>
    <lineage>
        <taxon>Eukaryota</taxon>
        <taxon>Metazoa</taxon>
        <taxon>Cnidaria</taxon>
        <taxon>Anthozoa</taxon>
        <taxon>Hexacorallia</taxon>
        <taxon>Scleractinia</taxon>
        <taxon>Astrocoeniina</taxon>
        <taxon>Acroporidae</taxon>
        <taxon>Acropora</taxon>
    </lineage>
</organism>
<evidence type="ECO:0000259" key="3">
    <source>
        <dbReference type="PROSITE" id="PS50240"/>
    </source>
</evidence>
<evidence type="ECO:0000256" key="2">
    <source>
        <dbReference type="ARBA" id="ARBA00024195"/>
    </source>
</evidence>
<dbReference type="CDD" id="cd00190">
    <property type="entry name" value="Tryp_SPc"/>
    <property type="match status" value="1"/>
</dbReference>
<protein>
    <submittedName>
        <fullName evidence="4">Enteropeptidase</fullName>
    </submittedName>
</protein>
<dbReference type="SMART" id="SM00020">
    <property type="entry name" value="Tryp_SPc"/>
    <property type="match status" value="1"/>
</dbReference>
<evidence type="ECO:0000313" key="5">
    <source>
        <dbReference type="Proteomes" id="UP001249851"/>
    </source>
</evidence>
<dbReference type="AlphaFoldDB" id="A0AAD9R2V6"/>
<evidence type="ECO:0000313" key="4">
    <source>
        <dbReference type="EMBL" id="KAK2572137.1"/>
    </source>
</evidence>
<comment type="caution">
    <text evidence="4">The sequence shown here is derived from an EMBL/GenBank/DDBJ whole genome shotgun (WGS) entry which is preliminary data.</text>
</comment>
<sequence length="210" mass="22893">MDKPEGCEQEIAIKKVYLHPEWDIVSKNTSNGVKISSSHDIALLQLSKPVHFTSKVKSMCLDNGQKFDAGKICYIAGWGTQTLKGPPTRILHEAALPLVSHEQCNDPLSYSGAVSADMICAGYKQGGVDTCEGDSGGPLMCQGEGGRWFLTGVASFGHTGCGVPNKYGVYTRVVNHLRWISKVTGMNIPQPRQQDIPLITVGQQQYAWDR</sequence>
<dbReference type="PANTHER" id="PTHR24252">
    <property type="entry name" value="ACROSIN-RELATED"/>
    <property type="match status" value="1"/>
</dbReference>
<dbReference type="PRINTS" id="PR00722">
    <property type="entry name" value="CHYMOTRYPSIN"/>
</dbReference>
<gene>
    <name evidence="4" type="ORF">P5673_002345</name>
</gene>
<evidence type="ECO:0000256" key="1">
    <source>
        <dbReference type="ARBA" id="ARBA00023157"/>
    </source>
</evidence>
<dbReference type="SUPFAM" id="SSF50494">
    <property type="entry name" value="Trypsin-like serine proteases"/>
    <property type="match status" value="1"/>
</dbReference>
<proteinExistence type="inferred from homology"/>
<feature type="domain" description="Peptidase S1" evidence="3">
    <location>
        <begin position="1"/>
        <end position="185"/>
    </location>
</feature>
<dbReference type="InterPro" id="IPR001314">
    <property type="entry name" value="Peptidase_S1A"/>
</dbReference>
<name>A0AAD9R2V6_ACRCE</name>
<dbReference type="PROSITE" id="PS00135">
    <property type="entry name" value="TRYPSIN_SER"/>
    <property type="match status" value="1"/>
</dbReference>
<dbReference type="InterPro" id="IPR009003">
    <property type="entry name" value="Peptidase_S1_PA"/>
</dbReference>
<keyword evidence="1" id="KW-1015">Disulfide bond</keyword>
<dbReference type="FunFam" id="2.40.10.10:FF:000002">
    <property type="entry name" value="Transmembrane protease serine"/>
    <property type="match status" value="1"/>
</dbReference>
<reference evidence="4" key="1">
    <citation type="journal article" date="2023" name="G3 (Bethesda)">
        <title>Whole genome assembly and annotation of the endangered Caribbean coral Acropora cervicornis.</title>
        <authorList>
            <person name="Selwyn J.D."/>
            <person name="Vollmer S.V."/>
        </authorList>
    </citation>
    <scope>NUCLEOTIDE SEQUENCE</scope>
    <source>
        <strain evidence="4">K2</strain>
    </source>
</reference>
<dbReference type="PROSITE" id="PS50240">
    <property type="entry name" value="TRYPSIN_DOM"/>
    <property type="match status" value="1"/>
</dbReference>
<dbReference type="GO" id="GO:0004252">
    <property type="term" value="F:serine-type endopeptidase activity"/>
    <property type="evidence" value="ECO:0007669"/>
    <property type="project" value="InterPro"/>
</dbReference>